<dbReference type="InterPro" id="IPR050553">
    <property type="entry name" value="Thioredoxin_ResA/DsbE_sf"/>
</dbReference>
<keyword evidence="1" id="KW-0812">Transmembrane</keyword>
<dbReference type="PANTHER" id="PTHR42852:SF13">
    <property type="entry name" value="PROTEIN DIPZ"/>
    <property type="match status" value="1"/>
</dbReference>
<protein>
    <submittedName>
        <fullName evidence="3">TlpA family protein disulfide reductase</fullName>
    </submittedName>
</protein>
<dbReference type="InterPro" id="IPR013766">
    <property type="entry name" value="Thioredoxin_domain"/>
</dbReference>
<dbReference type="EMBL" id="VIKU02000001">
    <property type="protein sequence ID" value="NHF57769.1"/>
    <property type="molecule type" value="Genomic_DNA"/>
</dbReference>
<dbReference type="InterPro" id="IPR000866">
    <property type="entry name" value="AhpC/TSA"/>
</dbReference>
<dbReference type="CDD" id="cd02966">
    <property type="entry name" value="TlpA_like_family"/>
    <property type="match status" value="1"/>
</dbReference>
<gene>
    <name evidence="3" type="ORF">FK220_000350</name>
</gene>
<dbReference type="Proteomes" id="UP000707206">
    <property type="component" value="Unassembled WGS sequence"/>
</dbReference>
<evidence type="ECO:0000313" key="3">
    <source>
        <dbReference type="EMBL" id="NHF57769.1"/>
    </source>
</evidence>
<sequence>MIQFSKRQLLSYLPWIFLSVLFLFTPLGFHIKVYFARLTAVSPTELSQNDRVQLTDDHWELTHINGAKVNLSDYKGRVTIVNFWATWCPPCIAEIPSFEKLAGSYQDTIAFFFVAEDDPQKVSAFIEKKELSLPVYFKNTETPQAFRSKSIPATYVIDKTGQIVLSKVGAADWNSEKTKVLLERLLKE</sequence>
<dbReference type="AlphaFoldDB" id="A0A967E570"/>
<dbReference type="Gene3D" id="3.40.30.10">
    <property type="entry name" value="Glutaredoxin"/>
    <property type="match status" value="1"/>
</dbReference>
<dbReference type="GO" id="GO:0016209">
    <property type="term" value="F:antioxidant activity"/>
    <property type="evidence" value="ECO:0007669"/>
    <property type="project" value="InterPro"/>
</dbReference>
<proteinExistence type="predicted"/>
<dbReference type="PROSITE" id="PS51352">
    <property type="entry name" value="THIOREDOXIN_2"/>
    <property type="match status" value="1"/>
</dbReference>
<dbReference type="GO" id="GO:0016491">
    <property type="term" value="F:oxidoreductase activity"/>
    <property type="evidence" value="ECO:0007669"/>
    <property type="project" value="InterPro"/>
</dbReference>
<dbReference type="RefSeq" id="WP_152572302.1">
    <property type="nucleotide sequence ID" value="NZ_VIKU02000001.1"/>
</dbReference>
<dbReference type="SUPFAM" id="SSF52833">
    <property type="entry name" value="Thioredoxin-like"/>
    <property type="match status" value="1"/>
</dbReference>
<comment type="caution">
    <text evidence="3">The sequence shown here is derived from an EMBL/GenBank/DDBJ whole genome shotgun (WGS) entry which is preliminary data.</text>
</comment>
<reference evidence="3" key="2">
    <citation type="submission" date="2020-03" db="EMBL/GenBank/DDBJ databases">
        <title>Flavobacteriaceae bacterium strain TP-CH-4, a member of the family Flavobacteriaceae isolated from a deep-sea seamount.</title>
        <authorList>
            <person name="Zhang D.-C."/>
        </authorList>
    </citation>
    <scope>NUCLEOTIDE SEQUENCE</scope>
    <source>
        <strain evidence="3">TP-CH-4</strain>
    </source>
</reference>
<dbReference type="InterPro" id="IPR036249">
    <property type="entry name" value="Thioredoxin-like_sf"/>
</dbReference>
<accession>A0A967E570</accession>
<organism evidence="3 4">
    <name type="scientific">Pelagihabitans pacificus</name>
    <dbReference type="NCBI Taxonomy" id="2696054"/>
    <lineage>
        <taxon>Bacteria</taxon>
        <taxon>Pseudomonadati</taxon>
        <taxon>Bacteroidota</taxon>
        <taxon>Flavobacteriia</taxon>
        <taxon>Flavobacteriales</taxon>
        <taxon>Flavobacteriaceae</taxon>
        <taxon>Pelagihabitans</taxon>
    </lineage>
</organism>
<evidence type="ECO:0000259" key="2">
    <source>
        <dbReference type="PROSITE" id="PS51352"/>
    </source>
</evidence>
<reference evidence="3" key="1">
    <citation type="submission" date="2019-07" db="EMBL/GenBank/DDBJ databases">
        <authorList>
            <person name="De-Chao Zhang Q."/>
        </authorList>
    </citation>
    <scope>NUCLEOTIDE SEQUENCE</scope>
    <source>
        <strain evidence="3">TP-CH-4</strain>
    </source>
</reference>
<dbReference type="PANTHER" id="PTHR42852">
    <property type="entry name" value="THIOL:DISULFIDE INTERCHANGE PROTEIN DSBE"/>
    <property type="match status" value="1"/>
</dbReference>
<keyword evidence="1" id="KW-0472">Membrane</keyword>
<dbReference type="Pfam" id="PF00578">
    <property type="entry name" value="AhpC-TSA"/>
    <property type="match status" value="1"/>
</dbReference>
<evidence type="ECO:0000256" key="1">
    <source>
        <dbReference type="SAM" id="Phobius"/>
    </source>
</evidence>
<feature type="domain" description="Thioredoxin" evidence="2">
    <location>
        <begin position="50"/>
        <end position="188"/>
    </location>
</feature>
<feature type="transmembrane region" description="Helical" evidence="1">
    <location>
        <begin position="12"/>
        <end position="35"/>
    </location>
</feature>
<keyword evidence="1" id="KW-1133">Transmembrane helix</keyword>
<evidence type="ECO:0000313" key="4">
    <source>
        <dbReference type="Proteomes" id="UP000707206"/>
    </source>
</evidence>
<name>A0A967E570_9FLAO</name>
<keyword evidence="4" id="KW-1185">Reference proteome</keyword>